<dbReference type="PANTHER" id="PTHR11735">
    <property type="entry name" value="TRNA N6-ADENOSINE THREONYLCARBAMOYLTRANSFERASE"/>
    <property type="match status" value="1"/>
</dbReference>
<dbReference type="Gene3D" id="3.30.420.40">
    <property type="match status" value="2"/>
</dbReference>
<dbReference type="InterPro" id="IPR022496">
    <property type="entry name" value="T6A_TsaB"/>
</dbReference>
<dbReference type="Pfam" id="PF00814">
    <property type="entry name" value="TsaD"/>
    <property type="match status" value="1"/>
</dbReference>
<comment type="caution">
    <text evidence="2">The sequence shown here is derived from an EMBL/GenBank/DDBJ whole genome shotgun (WGS) entry which is preliminary data.</text>
</comment>
<dbReference type="InterPro" id="IPR043129">
    <property type="entry name" value="ATPase_NBD"/>
</dbReference>
<name>A0A848B9R2_9FIRM</name>
<reference evidence="2 3" key="1">
    <citation type="submission" date="2020-04" db="EMBL/GenBank/DDBJ databases">
        <authorList>
            <person name="Hitch T.C.A."/>
            <person name="Wylensek D."/>
            <person name="Clavel T."/>
        </authorList>
    </citation>
    <scope>NUCLEOTIDE SEQUENCE [LARGE SCALE GENOMIC DNA]</scope>
    <source>
        <strain evidence="2 3">PG-130-P53-12</strain>
    </source>
</reference>
<gene>
    <name evidence="2" type="primary">tsaB</name>
    <name evidence="2" type="ORF">HF878_04195</name>
</gene>
<dbReference type="NCBIfam" id="TIGR03725">
    <property type="entry name" value="T6A_YeaZ"/>
    <property type="match status" value="1"/>
</dbReference>
<dbReference type="GO" id="GO:0002949">
    <property type="term" value="P:tRNA threonylcarbamoyladenosine modification"/>
    <property type="evidence" value="ECO:0007669"/>
    <property type="project" value="InterPro"/>
</dbReference>
<dbReference type="GO" id="GO:0016740">
    <property type="term" value="F:transferase activity"/>
    <property type="evidence" value="ECO:0007669"/>
    <property type="project" value="UniProtKB-KW"/>
</dbReference>
<keyword evidence="2" id="KW-0808">Transferase</keyword>
<dbReference type="SUPFAM" id="SSF53067">
    <property type="entry name" value="Actin-like ATPase domain"/>
    <property type="match status" value="2"/>
</dbReference>
<dbReference type="AlphaFoldDB" id="A0A848B9R2"/>
<protein>
    <submittedName>
        <fullName evidence="2">tRNA (Adenosine(37)-N6)-threonylcarbamoyltransferase complex dimerization subunit type 1 TsaB</fullName>
    </submittedName>
</protein>
<dbReference type="RefSeq" id="WP_170077288.1">
    <property type="nucleotide sequence ID" value="NZ_JABAFA010000009.1"/>
</dbReference>
<dbReference type="PANTHER" id="PTHR11735:SF11">
    <property type="entry name" value="TRNA THREONYLCARBAMOYLADENOSINE BIOSYNTHESIS PROTEIN TSAB"/>
    <property type="match status" value="1"/>
</dbReference>
<dbReference type="InterPro" id="IPR000905">
    <property type="entry name" value="Gcp-like_dom"/>
</dbReference>
<evidence type="ECO:0000313" key="2">
    <source>
        <dbReference type="EMBL" id="NMD98685.1"/>
    </source>
</evidence>
<accession>A0A848B9R2</accession>
<dbReference type="CDD" id="cd24032">
    <property type="entry name" value="ASKHA_NBD_TsaB"/>
    <property type="match status" value="1"/>
</dbReference>
<keyword evidence="3" id="KW-1185">Reference proteome</keyword>
<organism evidence="2 3">
    <name type="scientific">Selenomonas bovis</name>
    <dbReference type="NCBI Taxonomy" id="416586"/>
    <lineage>
        <taxon>Bacteria</taxon>
        <taxon>Bacillati</taxon>
        <taxon>Bacillota</taxon>
        <taxon>Negativicutes</taxon>
        <taxon>Selenomonadales</taxon>
        <taxon>Selenomonadaceae</taxon>
        <taxon>Selenomonas</taxon>
    </lineage>
</organism>
<evidence type="ECO:0000313" key="3">
    <source>
        <dbReference type="Proteomes" id="UP000543804"/>
    </source>
</evidence>
<dbReference type="EMBL" id="JABAFA010000009">
    <property type="protein sequence ID" value="NMD98685.1"/>
    <property type="molecule type" value="Genomic_DNA"/>
</dbReference>
<proteinExistence type="predicted"/>
<dbReference type="Proteomes" id="UP000543804">
    <property type="component" value="Unassembled WGS sequence"/>
</dbReference>
<dbReference type="GO" id="GO:0005829">
    <property type="term" value="C:cytosol"/>
    <property type="evidence" value="ECO:0007669"/>
    <property type="project" value="TreeGrafter"/>
</dbReference>
<feature type="domain" description="Gcp-like" evidence="1">
    <location>
        <begin position="31"/>
        <end position="124"/>
    </location>
</feature>
<evidence type="ECO:0000259" key="1">
    <source>
        <dbReference type="Pfam" id="PF00814"/>
    </source>
</evidence>
<sequence length="267" mass="28265">MPILSMDTSTQVSSVAVLARGQLAAEITMQARLTHSETLMPHVAQALEMAGVKKEALTGIAVSIGPGSFTGLRIGLAAAKAMSYALSVPLVGISSLEALALHYAVPGVSILVLMDAQKKNAYVEELHWETTGAGLRLLVDAPVSVRPLAEAVARAEALASAGRTVVLLGDIVQKRVAGKVALPAGVLVPPPQLLLPRAAHVAWLGSQRLAAGEADNVMDLEPIYLRRSEAEVLFEQHHPERAALEVDEQAARALEARERHGTREVSR</sequence>